<dbReference type="RefSeq" id="WP_128532545.1">
    <property type="nucleotide sequence ID" value="NZ_SBIW01000002.1"/>
</dbReference>
<name>A0A444MSR3_9SPHI</name>
<proteinExistence type="predicted"/>
<evidence type="ECO:0000313" key="4">
    <source>
        <dbReference type="Proteomes" id="UP000286701"/>
    </source>
</evidence>
<dbReference type="OrthoDB" id="1273722at2"/>
<sequence length="978" mass="112350">MSEYAFFPTLIVRNPAFSYQDYSLKNLEEALQNPYFKKAIKLASVSLYEQLEKKGFLLEHMDTKMRTTLWKYFNRLCFRPTPFGLFAATSVMQWGVAEQAVLTNFKAHTMVDFEFGVQQQLLPLFQHRRFQVNTTIYTAGREFRFLTAWREPNESDRKFFIKSIVKIPILQKIIAFCHSLKTYPSIVSFIGAETGLTVAEAEKLLETLISIQFLVDDHDVNIIGDDYFVSHNDAPDLDTDQAAPCYLNLIGECYSGSLHTRYQRTIKKAVDCLHILLKNAPLDKPMQRFVTAFNRKFEGQRIPLLYALDPETGIGYEGLEAEIEGQDLLDGINWSAKADYNLPVYWSSAHSLLLEKWNTSTLARKTIVLTPGDISAIDDNIQGAPTPQTMSTLFKVVNGQVIVESIGGITGTALIGRFTPFDEKIAGFAKEVADFEAAQNPGVIFAEIAHICESHTANINRRQHIYAYEIPVLTRSVLPESKQFTPSDLYVSIVNDEIILFSESMQKRVIPRLSSAFNFKRNHLSLYRFLCDLQFQGINGNLNLDLKNYFPGMNFYPRVQFGDSILYLATWYLSRIELTDLQSLNPTLPAEVNRIIEKLSLPRWIALTSHDNQLVFDLMSTEQLTVFLTIIKGQKKITIKEHLYEITDTPLVKDEGGKPYAGQFIATLYRRGRTYAATNLARHPPAKSTRRIVPGDGWVYYKVYIHPSRQNEVLLILYKRCIAPLCGQNTVMQWFFIRYTDPEPHLRIRLKVKKDLDATVIASLNHQLKQCLKNGLVADYLIAIYERELERYGHLTMDSFEQIFFKSSELNIRFFKALIKNEVMPPNLLIIFSNVSLIMENFNFFGVQRLSFLTQVTHSLLCEFNDQADLKYALDSKYKQMKSLLTAWENGDLMVKKALLWKHSSDFAQSIRYLAQGTARSKTDQQFKWAADIIHMHLNRFFLSEQRKQELVVYYLLMKHESAKLARTANQAVSIIPA</sequence>
<dbReference type="NCBIfam" id="TIGR03891">
    <property type="entry name" value="thiopep_ocin"/>
    <property type="match status" value="1"/>
</dbReference>
<comment type="caution">
    <text evidence="3">The sequence shown here is derived from an EMBL/GenBank/DDBJ whole genome shotgun (WGS) entry which is preliminary data.</text>
</comment>
<evidence type="ECO:0000259" key="1">
    <source>
        <dbReference type="Pfam" id="PF04738"/>
    </source>
</evidence>
<evidence type="ECO:0000313" key="3">
    <source>
        <dbReference type="EMBL" id="RWY55656.1"/>
    </source>
</evidence>
<accession>A0A444MSR3</accession>
<protein>
    <recommendedName>
        <fullName evidence="5">Lantibiotic dehydratase</fullName>
    </recommendedName>
</protein>
<gene>
    <name evidence="3" type="ORF">EPL05_04585</name>
</gene>
<dbReference type="EMBL" id="SBIW01000002">
    <property type="protein sequence ID" value="RWY55656.1"/>
    <property type="molecule type" value="Genomic_DNA"/>
</dbReference>
<keyword evidence="4" id="KW-1185">Reference proteome</keyword>
<dbReference type="AlphaFoldDB" id="A0A444MSR3"/>
<dbReference type="InterPro" id="IPR023809">
    <property type="entry name" value="Thiopep_bacteriocin_synth_dom"/>
</dbReference>
<reference evidence="3 4" key="1">
    <citation type="submission" date="2019-01" db="EMBL/GenBank/DDBJ databases">
        <title>Mucilaginibacter antarcticum sp. nov., isolated from antarctic soil.</title>
        <authorList>
            <person name="Yan Y.-Q."/>
            <person name="Du Z.-J."/>
        </authorList>
    </citation>
    <scope>NUCLEOTIDE SEQUENCE [LARGE SCALE GENOMIC DNA]</scope>
    <source>
        <strain evidence="3 4">F01003</strain>
    </source>
</reference>
<dbReference type="Pfam" id="PF14028">
    <property type="entry name" value="Lant_dehydr_C"/>
    <property type="match status" value="1"/>
</dbReference>
<evidence type="ECO:0000259" key="2">
    <source>
        <dbReference type="Pfam" id="PF14028"/>
    </source>
</evidence>
<dbReference type="Proteomes" id="UP000286701">
    <property type="component" value="Unassembled WGS sequence"/>
</dbReference>
<dbReference type="InterPro" id="IPR006827">
    <property type="entry name" value="Lant_deHydtase_N"/>
</dbReference>
<organism evidence="3 4">
    <name type="scientific">Mucilaginibacter gilvus</name>
    <dbReference type="NCBI Taxonomy" id="2305909"/>
    <lineage>
        <taxon>Bacteria</taxon>
        <taxon>Pseudomonadati</taxon>
        <taxon>Bacteroidota</taxon>
        <taxon>Sphingobacteriia</taxon>
        <taxon>Sphingobacteriales</taxon>
        <taxon>Sphingobacteriaceae</taxon>
        <taxon>Mucilaginibacter</taxon>
    </lineage>
</organism>
<feature type="domain" description="Lantibiotic dehydratase N-terminal" evidence="1">
    <location>
        <begin position="257"/>
        <end position="624"/>
    </location>
</feature>
<evidence type="ECO:0008006" key="5">
    <source>
        <dbReference type="Google" id="ProtNLM"/>
    </source>
</evidence>
<feature type="domain" description="Thiopeptide-type bacteriocin biosynthesis" evidence="2">
    <location>
        <begin position="698"/>
        <end position="959"/>
    </location>
</feature>
<feature type="domain" description="Lantibiotic dehydratase N-terminal" evidence="1">
    <location>
        <begin position="32"/>
        <end position="227"/>
    </location>
</feature>
<dbReference type="Pfam" id="PF04738">
    <property type="entry name" value="Lant_dehydr_N"/>
    <property type="match status" value="2"/>
</dbReference>